<sequence length="191" mass="22468">MGRIDHFWAGSRFFIVENFLEERRQMRRIRDEPPMKFQSPEVVIGRREGGSVFGNKQEREEEDDMESDKENTSKKRKVEPVKENRRGELLGKIPLLSIGWKGSLHRNRYRFLRYKKGDNVVRGIKKEPVAEKEPVEENEVNWEEREPVEENKLDWEIELPPVSSFLGGRATPDPLVPDTSPVELEYDLGYQ</sequence>
<evidence type="ECO:0000313" key="3">
    <source>
        <dbReference type="Proteomes" id="UP000267821"/>
    </source>
</evidence>
<dbReference type="AlphaFoldDB" id="A0A3N4L9F9"/>
<dbReference type="Proteomes" id="UP000267821">
    <property type="component" value="Unassembled WGS sequence"/>
</dbReference>
<reference evidence="2 3" key="1">
    <citation type="journal article" date="2018" name="Nat. Ecol. Evol.">
        <title>Pezizomycetes genomes reveal the molecular basis of ectomycorrhizal truffle lifestyle.</title>
        <authorList>
            <person name="Murat C."/>
            <person name="Payen T."/>
            <person name="Noel B."/>
            <person name="Kuo A."/>
            <person name="Morin E."/>
            <person name="Chen J."/>
            <person name="Kohler A."/>
            <person name="Krizsan K."/>
            <person name="Balestrini R."/>
            <person name="Da Silva C."/>
            <person name="Montanini B."/>
            <person name="Hainaut M."/>
            <person name="Levati E."/>
            <person name="Barry K.W."/>
            <person name="Belfiori B."/>
            <person name="Cichocki N."/>
            <person name="Clum A."/>
            <person name="Dockter R.B."/>
            <person name="Fauchery L."/>
            <person name="Guy J."/>
            <person name="Iotti M."/>
            <person name="Le Tacon F."/>
            <person name="Lindquist E.A."/>
            <person name="Lipzen A."/>
            <person name="Malagnac F."/>
            <person name="Mello A."/>
            <person name="Molinier V."/>
            <person name="Miyauchi S."/>
            <person name="Poulain J."/>
            <person name="Riccioni C."/>
            <person name="Rubini A."/>
            <person name="Sitrit Y."/>
            <person name="Splivallo R."/>
            <person name="Traeger S."/>
            <person name="Wang M."/>
            <person name="Zifcakova L."/>
            <person name="Wipf D."/>
            <person name="Zambonelli A."/>
            <person name="Paolocci F."/>
            <person name="Nowrousian M."/>
            <person name="Ottonello S."/>
            <person name="Baldrian P."/>
            <person name="Spatafora J.W."/>
            <person name="Henrissat B."/>
            <person name="Nagy L.G."/>
            <person name="Aury J.M."/>
            <person name="Wincker P."/>
            <person name="Grigoriev I.V."/>
            <person name="Bonfante P."/>
            <person name="Martin F.M."/>
        </authorList>
    </citation>
    <scope>NUCLEOTIDE SEQUENCE [LARGE SCALE GENOMIC DNA]</scope>
    <source>
        <strain evidence="2 3">ATCC MYA-4762</strain>
    </source>
</reference>
<organism evidence="2 3">
    <name type="scientific">Terfezia boudieri ATCC MYA-4762</name>
    <dbReference type="NCBI Taxonomy" id="1051890"/>
    <lineage>
        <taxon>Eukaryota</taxon>
        <taxon>Fungi</taxon>
        <taxon>Dikarya</taxon>
        <taxon>Ascomycota</taxon>
        <taxon>Pezizomycotina</taxon>
        <taxon>Pezizomycetes</taxon>
        <taxon>Pezizales</taxon>
        <taxon>Pezizaceae</taxon>
        <taxon>Terfezia</taxon>
    </lineage>
</organism>
<feature type="compositionally biased region" description="Basic and acidic residues" evidence="1">
    <location>
        <begin position="68"/>
        <end position="83"/>
    </location>
</feature>
<dbReference type="OrthoDB" id="5485303at2759"/>
<keyword evidence="3" id="KW-1185">Reference proteome</keyword>
<proteinExistence type="predicted"/>
<dbReference type="EMBL" id="ML121636">
    <property type="protein sequence ID" value="RPB18378.1"/>
    <property type="molecule type" value="Genomic_DNA"/>
</dbReference>
<feature type="region of interest" description="Disordered" evidence="1">
    <location>
        <begin position="31"/>
        <end position="83"/>
    </location>
</feature>
<protein>
    <submittedName>
        <fullName evidence="2">Uncharacterized protein</fullName>
    </submittedName>
</protein>
<evidence type="ECO:0000313" key="2">
    <source>
        <dbReference type="EMBL" id="RPB18378.1"/>
    </source>
</evidence>
<dbReference type="InParanoid" id="A0A3N4L9F9"/>
<accession>A0A3N4L9F9</accession>
<gene>
    <name evidence="2" type="ORF">L211DRAFT_854185</name>
</gene>
<evidence type="ECO:0000256" key="1">
    <source>
        <dbReference type="SAM" id="MobiDB-lite"/>
    </source>
</evidence>
<name>A0A3N4L9F9_9PEZI</name>